<comment type="function">
    <text evidence="5">Part of the twin-arginine translocation (Tat) system that transports large folded proteins containing a characteristic twin-arginine motif in their signal peptide across membranes. Together with TatB, TatC is part of a receptor directly interacting with Tat signal peptides.</text>
</comment>
<proteinExistence type="inferred from homology"/>
<feature type="transmembrane region" description="Helical" evidence="5">
    <location>
        <begin position="194"/>
        <end position="215"/>
    </location>
</feature>
<evidence type="ECO:0000313" key="8">
    <source>
        <dbReference type="Proteomes" id="UP000617355"/>
    </source>
</evidence>
<gene>
    <name evidence="5 7" type="primary">tatC</name>
    <name evidence="7" type="ORF">GCM10011358_18270</name>
</gene>
<feature type="compositionally biased region" description="Acidic residues" evidence="6">
    <location>
        <begin position="287"/>
        <end position="349"/>
    </location>
</feature>
<keyword evidence="5" id="KW-0811">Translocation</keyword>
<feature type="transmembrane region" description="Helical" evidence="5">
    <location>
        <begin position="29"/>
        <end position="53"/>
    </location>
</feature>
<comment type="caution">
    <text evidence="7">The sequence shown here is derived from an EMBL/GenBank/DDBJ whole genome shotgun (WGS) entry which is preliminary data.</text>
</comment>
<reference evidence="8" key="1">
    <citation type="journal article" date="2019" name="Int. J. Syst. Evol. Microbiol.">
        <title>The Global Catalogue of Microorganisms (GCM) 10K type strain sequencing project: providing services to taxonomists for standard genome sequencing and annotation.</title>
        <authorList>
            <consortium name="The Broad Institute Genomics Platform"/>
            <consortium name="The Broad Institute Genome Sequencing Center for Infectious Disease"/>
            <person name="Wu L."/>
            <person name="Ma J."/>
        </authorList>
    </citation>
    <scope>NUCLEOTIDE SEQUENCE [LARGE SCALE GENOMIC DNA]</scope>
    <source>
        <strain evidence="8">CGMCC 1.12922</strain>
    </source>
</reference>
<comment type="subcellular location">
    <subcellularLocation>
        <location evidence="5">Cell membrane</location>
        <topology evidence="5">Multi-pass membrane protein</topology>
    </subcellularLocation>
    <subcellularLocation>
        <location evidence="1">Membrane</location>
        <topology evidence="1">Multi-pass membrane protein</topology>
    </subcellularLocation>
</comment>
<name>A0ABQ1QPK4_9RHOB</name>
<dbReference type="Pfam" id="PF00902">
    <property type="entry name" value="TatC"/>
    <property type="match status" value="1"/>
</dbReference>
<evidence type="ECO:0000256" key="5">
    <source>
        <dbReference type="HAMAP-Rule" id="MF_00902"/>
    </source>
</evidence>
<dbReference type="InterPro" id="IPR002033">
    <property type="entry name" value="TatC"/>
</dbReference>
<accession>A0ABQ1QPK4</accession>
<dbReference type="PANTHER" id="PTHR30371:SF0">
    <property type="entry name" value="SEC-INDEPENDENT PROTEIN TRANSLOCASE PROTEIN TATC, CHLOROPLASTIC-RELATED"/>
    <property type="match status" value="1"/>
</dbReference>
<protein>
    <recommendedName>
        <fullName evidence="5">Sec-independent protein translocase protein TatC</fullName>
    </recommendedName>
</protein>
<comment type="similarity">
    <text evidence="5">Belongs to the TatC family.</text>
</comment>
<keyword evidence="5" id="KW-0813">Transport</keyword>
<evidence type="ECO:0000256" key="4">
    <source>
        <dbReference type="ARBA" id="ARBA00023136"/>
    </source>
</evidence>
<keyword evidence="4 5" id="KW-0472">Membrane</keyword>
<evidence type="ECO:0000256" key="1">
    <source>
        <dbReference type="ARBA" id="ARBA00004141"/>
    </source>
</evidence>
<dbReference type="RefSeq" id="WP_188527322.1">
    <property type="nucleotide sequence ID" value="NZ_BMGI01000002.1"/>
</dbReference>
<evidence type="ECO:0000256" key="2">
    <source>
        <dbReference type="ARBA" id="ARBA00022692"/>
    </source>
</evidence>
<feature type="transmembrane region" description="Helical" evidence="5">
    <location>
        <begin position="250"/>
        <end position="270"/>
    </location>
</feature>
<dbReference type="PANTHER" id="PTHR30371">
    <property type="entry name" value="SEC-INDEPENDENT PROTEIN TRANSLOCASE PROTEIN TATC"/>
    <property type="match status" value="1"/>
</dbReference>
<feature type="region of interest" description="Disordered" evidence="6">
    <location>
        <begin position="284"/>
        <end position="356"/>
    </location>
</feature>
<feature type="transmembrane region" description="Helical" evidence="5">
    <location>
        <begin position="117"/>
        <end position="139"/>
    </location>
</feature>
<feature type="transmembrane region" description="Helical" evidence="5">
    <location>
        <begin position="227"/>
        <end position="244"/>
    </location>
</feature>
<sequence>MSRTDDEIEDSSAPLIEHLAELRNRLIRAVLYFLVGFVIAFVFAGTLLDWLLVPIEASMRALGNPNPVMQYTAPQEYFFTLIRIAMVAGLMISFPFVANQLWRFVAPGLYKKEKAAFLPFLIASPAMFLAGATFAHLVVTPLAMKFFLGFADTASIFTAFFDQVPGEGVTAVVPEGKKGIDIVFQGKVNETLDITLKLIVAFGLSFQLPVLLTLMGRAGLATSAGLAGVRKYAVVGILALAAVVTPPDVITQLILFVVVYGLYEISIQLVRRFERKREEELRAEGLWFEDDDETEGGEAEGGETPENPDDDPIFKEFDDDEEAADAADDESIWEIDEDGPEGDDDGPDADDPKRDT</sequence>
<keyword evidence="5" id="KW-0653">Protein transport</keyword>
<evidence type="ECO:0000313" key="7">
    <source>
        <dbReference type="EMBL" id="GGD34573.1"/>
    </source>
</evidence>
<comment type="subunit">
    <text evidence="5">The Tat system comprises two distinct complexes: a TatABC complex, containing multiple copies of TatA, TatB and TatC subunits, and a separate TatA complex, containing only TatA subunits. Substrates initially bind to the TatABC complex, which probably triggers association of the separate TatA complex to form the active translocon.</text>
</comment>
<keyword evidence="8" id="KW-1185">Reference proteome</keyword>
<keyword evidence="3 5" id="KW-1133">Transmembrane helix</keyword>
<dbReference type="HAMAP" id="MF_00902">
    <property type="entry name" value="TatC"/>
    <property type="match status" value="1"/>
</dbReference>
<organism evidence="7 8">
    <name type="scientific">Sinisalibacter lacisalsi</name>
    <dbReference type="NCBI Taxonomy" id="1526570"/>
    <lineage>
        <taxon>Bacteria</taxon>
        <taxon>Pseudomonadati</taxon>
        <taxon>Pseudomonadota</taxon>
        <taxon>Alphaproteobacteria</taxon>
        <taxon>Rhodobacterales</taxon>
        <taxon>Roseobacteraceae</taxon>
        <taxon>Sinisalibacter</taxon>
    </lineage>
</organism>
<evidence type="ECO:0000256" key="6">
    <source>
        <dbReference type="SAM" id="MobiDB-lite"/>
    </source>
</evidence>
<evidence type="ECO:0000256" key="3">
    <source>
        <dbReference type="ARBA" id="ARBA00022989"/>
    </source>
</evidence>
<dbReference type="Proteomes" id="UP000617355">
    <property type="component" value="Unassembled WGS sequence"/>
</dbReference>
<feature type="transmembrane region" description="Helical" evidence="5">
    <location>
        <begin position="77"/>
        <end position="97"/>
    </location>
</feature>
<keyword evidence="5" id="KW-1003">Cell membrane</keyword>
<dbReference type="PRINTS" id="PR01840">
    <property type="entry name" value="TATCFAMILY"/>
</dbReference>
<keyword evidence="2 5" id="KW-0812">Transmembrane</keyword>
<dbReference type="EMBL" id="BMGI01000002">
    <property type="protein sequence ID" value="GGD34573.1"/>
    <property type="molecule type" value="Genomic_DNA"/>
</dbReference>